<organism evidence="2 3">
    <name type="scientific">Ceratobasidium theobromae</name>
    <dbReference type="NCBI Taxonomy" id="1582974"/>
    <lineage>
        <taxon>Eukaryota</taxon>
        <taxon>Fungi</taxon>
        <taxon>Dikarya</taxon>
        <taxon>Basidiomycota</taxon>
        <taxon>Agaricomycotina</taxon>
        <taxon>Agaricomycetes</taxon>
        <taxon>Cantharellales</taxon>
        <taxon>Ceratobasidiaceae</taxon>
        <taxon>Ceratobasidium</taxon>
    </lineage>
</organism>
<keyword evidence="3" id="KW-1185">Reference proteome</keyword>
<evidence type="ECO:0000256" key="1">
    <source>
        <dbReference type="SAM" id="MobiDB-lite"/>
    </source>
</evidence>
<gene>
    <name evidence="2" type="ORF">CTheo_4525</name>
</gene>
<dbReference type="OrthoDB" id="3237202at2759"/>
<name>A0A5N5QKK0_9AGAM</name>
<dbReference type="EMBL" id="SSOP01000079">
    <property type="protein sequence ID" value="KAB5592001.1"/>
    <property type="molecule type" value="Genomic_DNA"/>
</dbReference>
<evidence type="ECO:0000313" key="3">
    <source>
        <dbReference type="Proteomes" id="UP000383932"/>
    </source>
</evidence>
<accession>A0A5N5QKK0</accession>
<dbReference type="Proteomes" id="UP000383932">
    <property type="component" value="Unassembled WGS sequence"/>
</dbReference>
<feature type="region of interest" description="Disordered" evidence="1">
    <location>
        <begin position="129"/>
        <end position="214"/>
    </location>
</feature>
<sequence>MTYRMSGTTIGGGRRLPFQFGKQELTDDERIASHTDPQLAELSTIRIIFQYAKLIGYHENPPETPKMRGVVHEKAAKKAHGDAVGFGKPTTSPLQRWCQTEKLTHLGKFEFVFHYAPYAHEIVPKHLVEQRSPPKPEASARSSIARVKPEKSIKDQPRTPVLSCKRPHTPIDLANDSDDSDVIVLGDGEATPSGKTKGKRRRIEESPINSSLGRNLVHNDDVIDLASSDAD</sequence>
<feature type="compositionally biased region" description="Basic and acidic residues" evidence="1">
    <location>
        <begin position="147"/>
        <end position="157"/>
    </location>
</feature>
<dbReference type="AlphaFoldDB" id="A0A5N5QKK0"/>
<protein>
    <submittedName>
        <fullName evidence="2">Uncharacterized protein</fullName>
    </submittedName>
</protein>
<proteinExistence type="predicted"/>
<reference evidence="2 3" key="1">
    <citation type="journal article" date="2019" name="Fungal Biol. Biotechnol.">
        <title>Draft genome sequence of fastidious pathogen Ceratobasidium theobromae, which causes vascular-streak dieback in Theobroma cacao.</title>
        <authorList>
            <person name="Ali S.S."/>
            <person name="Asman A."/>
            <person name="Shao J."/>
            <person name="Firmansyah A.P."/>
            <person name="Susilo A.W."/>
            <person name="Rosmana A."/>
            <person name="McMahon P."/>
            <person name="Junaid M."/>
            <person name="Guest D."/>
            <person name="Kheng T.Y."/>
            <person name="Meinhardt L.W."/>
            <person name="Bailey B.A."/>
        </authorList>
    </citation>
    <scope>NUCLEOTIDE SEQUENCE [LARGE SCALE GENOMIC DNA]</scope>
    <source>
        <strain evidence="2 3">CT2</strain>
    </source>
</reference>
<comment type="caution">
    <text evidence="2">The sequence shown here is derived from an EMBL/GenBank/DDBJ whole genome shotgun (WGS) entry which is preliminary data.</text>
</comment>
<evidence type="ECO:0000313" key="2">
    <source>
        <dbReference type="EMBL" id="KAB5592001.1"/>
    </source>
</evidence>